<comment type="similarity">
    <text evidence="1">Belongs to the sigma-70 factor family. ECF subfamily.</text>
</comment>
<evidence type="ECO:0000256" key="3">
    <source>
        <dbReference type="ARBA" id="ARBA00023082"/>
    </source>
</evidence>
<feature type="domain" description="RNA polymerase sigma factor 70 region 4 type 2" evidence="7">
    <location>
        <begin position="129"/>
        <end position="179"/>
    </location>
</feature>
<dbReference type="Pfam" id="PF04542">
    <property type="entry name" value="Sigma70_r2"/>
    <property type="match status" value="1"/>
</dbReference>
<dbReference type="EMBL" id="VIWP01000003">
    <property type="protein sequence ID" value="TWF54305.1"/>
    <property type="molecule type" value="Genomic_DNA"/>
</dbReference>
<dbReference type="SUPFAM" id="SSF88946">
    <property type="entry name" value="Sigma2 domain of RNA polymerase sigma factors"/>
    <property type="match status" value="1"/>
</dbReference>
<dbReference type="NCBIfam" id="TIGR02937">
    <property type="entry name" value="sigma70-ECF"/>
    <property type="match status" value="1"/>
</dbReference>
<evidence type="ECO:0000259" key="6">
    <source>
        <dbReference type="Pfam" id="PF04542"/>
    </source>
</evidence>
<keyword evidence="9" id="KW-1185">Reference proteome</keyword>
<comment type="caution">
    <text evidence="8">The sequence shown here is derived from an EMBL/GenBank/DDBJ whole genome shotgun (WGS) entry which is preliminary data.</text>
</comment>
<gene>
    <name evidence="8" type="ORF">FHW37_103169</name>
</gene>
<dbReference type="InterPro" id="IPR013325">
    <property type="entry name" value="RNA_pol_sigma_r2"/>
</dbReference>
<organism evidence="8 9">
    <name type="scientific">Neorhizobium alkalisoli</name>
    <dbReference type="NCBI Taxonomy" id="528178"/>
    <lineage>
        <taxon>Bacteria</taxon>
        <taxon>Pseudomonadati</taxon>
        <taxon>Pseudomonadota</taxon>
        <taxon>Alphaproteobacteria</taxon>
        <taxon>Hyphomicrobiales</taxon>
        <taxon>Rhizobiaceae</taxon>
        <taxon>Rhizobium/Agrobacterium group</taxon>
        <taxon>Neorhizobium</taxon>
    </lineage>
</organism>
<dbReference type="Gene3D" id="1.10.10.10">
    <property type="entry name" value="Winged helix-like DNA-binding domain superfamily/Winged helix DNA-binding domain"/>
    <property type="match status" value="1"/>
</dbReference>
<dbReference type="RefSeq" id="WP_145636410.1">
    <property type="nucleotide sequence ID" value="NZ_VIWP01000003.1"/>
</dbReference>
<evidence type="ECO:0000256" key="4">
    <source>
        <dbReference type="ARBA" id="ARBA00023163"/>
    </source>
</evidence>
<keyword evidence="2" id="KW-0805">Transcription regulation</keyword>
<name>A0A561QVC6_9HYPH</name>
<dbReference type="Proteomes" id="UP000320653">
    <property type="component" value="Unassembled WGS sequence"/>
</dbReference>
<dbReference type="InterPro" id="IPR014284">
    <property type="entry name" value="RNA_pol_sigma-70_dom"/>
</dbReference>
<evidence type="ECO:0000256" key="1">
    <source>
        <dbReference type="ARBA" id="ARBA00010641"/>
    </source>
</evidence>
<proteinExistence type="inferred from homology"/>
<dbReference type="InterPro" id="IPR013324">
    <property type="entry name" value="RNA_pol_sigma_r3/r4-like"/>
</dbReference>
<dbReference type="SUPFAM" id="SSF88659">
    <property type="entry name" value="Sigma3 and sigma4 domains of RNA polymerase sigma factors"/>
    <property type="match status" value="1"/>
</dbReference>
<dbReference type="GO" id="GO:0006352">
    <property type="term" value="P:DNA-templated transcription initiation"/>
    <property type="evidence" value="ECO:0007669"/>
    <property type="project" value="InterPro"/>
</dbReference>
<keyword evidence="4" id="KW-0804">Transcription</keyword>
<evidence type="ECO:0000256" key="5">
    <source>
        <dbReference type="SAM" id="MobiDB-lite"/>
    </source>
</evidence>
<feature type="domain" description="RNA polymerase sigma-70 region 2" evidence="6">
    <location>
        <begin position="40"/>
        <end position="103"/>
    </location>
</feature>
<sequence>MSRNPDHPETARAPEAPHQRFPGDAAEGSVPFSFEAQILALLPQLRRYSRSLTRSAAESEDLLQDCVEKALISRSQWRGSNFKAWAYRIMTNLHLNTRRASGRRPVVALDEAENAPVITREDDPLERSRLTGALETLPSDARAVLMLVVVEGYAYQEVADMLDIPIGTVMSRLSRARHALREKMREENVIPLRRPK</sequence>
<dbReference type="AlphaFoldDB" id="A0A561QVC6"/>
<dbReference type="PANTHER" id="PTHR43133">
    <property type="entry name" value="RNA POLYMERASE ECF-TYPE SIGMA FACTO"/>
    <property type="match status" value="1"/>
</dbReference>
<protein>
    <submittedName>
        <fullName evidence="8">RNA polymerase sigma-70 factor (ECF subfamily)</fullName>
    </submittedName>
</protein>
<dbReference type="GO" id="GO:0003677">
    <property type="term" value="F:DNA binding"/>
    <property type="evidence" value="ECO:0007669"/>
    <property type="project" value="InterPro"/>
</dbReference>
<dbReference type="Gene3D" id="1.10.1740.10">
    <property type="match status" value="1"/>
</dbReference>
<evidence type="ECO:0000313" key="9">
    <source>
        <dbReference type="Proteomes" id="UP000320653"/>
    </source>
</evidence>
<dbReference type="InterPro" id="IPR007627">
    <property type="entry name" value="RNA_pol_sigma70_r2"/>
</dbReference>
<dbReference type="GO" id="GO:0016987">
    <property type="term" value="F:sigma factor activity"/>
    <property type="evidence" value="ECO:0007669"/>
    <property type="project" value="UniProtKB-KW"/>
</dbReference>
<dbReference type="PANTHER" id="PTHR43133:SF25">
    <property type="entry name" value="RNA POLYMERASE SIGMA FACTOR RFAY-RELATED"/>
    <property type="match status" value="1"/>
</dbReference>
<dbReference type="InterPro" id="IPR036388">
    <property type="entry name" value="WH-like_DNA-bd_sf"/>
</dbReference>
<dbReference type="CDD" id="cd06171">
    <property type="entry name" value="Sigma70_r4"/>
    <property type="match status" value="1"/>
</dbReference>
<evidence type="ECO:0000259" key="7">
    <source>
        <dbReference type="Pfam" id="PF08281"/>
    </source>
</evidence>
<dbReference type="InterPro" id="IPR013249">
    <property type="entry name" value="RNA_pol_sigma70_r4_t2"/>
</dbReference>
<dbReference type="Pfam" id="PF08281">
    <property type="entry name" value="Sigma70_r4_2"/>
    <property type="match status" value="1"/>
</dbReference>
<feature type="compositionally biased region" description="Basic and acidic residues" evidence="5">
    <location>
        <begin position="1"/>
        <end position="18"/>
    </location>
</feature>
<evidence type="ECO:0000256" key="2">
    <source>
        <dbReference type="ARBA" id="ARBA00023015"/>
    </source>
</evidence>
<accession>A0A561QVC6</accession>
<feature type="region of interest" description="Disordered" evidence="5">
    <location>
        <begin position="1"/>
        <end position="27"/>
    </location>
</feature>
<reference evidence="8 9" key="1">
    <citation type="submission" date="2019-06" db="EMBL/GenBank/DDBJ databases">
        <title>Sorghum-associated microbial communities from plants grown in Nebraska, USA.</title>
        <authorList>
            <person name="Schachtman D."/>
        </authorList>
    </citation>
    <scope>NUCLEOTIDE SEQUENCE [LARGE SCALE GENOMIC DNA]</scope>
    <source>
        <strain evidence="8 9">1225</strain>
    </source>
</reference>
<dbReference type="OrthoDB" id="9797134at2"/>
<dbReference type="InterPro" id="IPR039425">
    <property type="entry name" value="RNA_pol_sigma-70-like"/>
</dbReference>
<keyword evidence="3" id="KW-0731">Sigma factor</keyword>
<evidence type="ECO:0000313" key="8">
    <source>
        <dbReference type="EMBL" id="TWF54305.1"/>
    </source>
</evidence>